<dbReference type="OrthoDB" id="2352283at2"/>
<gene>
    <name evidence="5" type="ORF">C273_08966</name>
</gene>
<dbReference type="SUPFAM" id="SSF54909">
    <property type="entry name" value="Dimeric alpha+beta barrel"/>
    <property type="match status" value="1"/>
</dbReference>
<dbReference type="RefSeq" id="WP_009384121.1">
    <property type="nucleotide sequence ID" value="NZ_AMSQ01000016.1"/>
</dbReference>
<evidence type="ECO:0000256" key="3">
    <source>
        <dbReference type="ARBA" id="ARBA00032861"/>
    </source>
</evidence>
<proteinExistence type="inferred from homology"/>
<evidence type="ECO:0000259" key="4">
    <source>
        <dbReference type="PROSITE" id="PS51725"/>
    </source>
</evidence>
<dbReference type="InterPro" id="IPR050404">
    <property type="entry name" value="Heme-degrading_MO"/>
</dbReference>
<dbReference type="PROSITE" id="PS51725">
    <property type="entry name" value="ABM"/>
    <property type="match status" value="1"/>
</dbReference>
<comment type="similarity">
    <text evidence="1">Belongs to the TRAP family.</text>
</comment>
<comment type="caution">
    <text evidence="5">The sequence shown here is derived from an EMBL/GenBank/DDBJ whole genome shotgun (WGS) entry which is preliminary data.</text>
</comment>
<reference evidence="5 6" key="1">
    <citation type="journal article" date="2013" name="Genome Announc.">
        <title>Genome Sequence of Staphylococcus massiliensis Strain S46, Isolated from the Surface of Healthy Human Skin.</title>
        <authorList>
            <person name="Srivastav R."/>
            <person name="Singh A."/>
            <person name="Jangir P.K."/>
            <person name="Kumari C."/>
            <person name="Muduli S."/>
            <person name="Sharma R."/>
        </authorList>
    </citation>
    <scope>NUCLEOTIDE SEQUENCE [LARGE SCALE GENOMIC DNA]</scope>
    <source>
        <strain evidence="5 6">S46</strain>
    </source>
</reference>
<dbReference type="STRING" id="1229783.C273_08966"/>
<evidence type="ECO:0000256" key="1">
    <source>
        <dbReference type="ARBA" id="ARBA00009267"/>
    </source>
</evidence>
<protein>
    <recommendedName>
        <fullName evidence="2">Signal transduction protein TRAP</fullName>
    </recommendedName>
    <alternativeName>
        <fullName evidence="3">Target of RNAIII-activating protein</fullName>
    </alternativeName>
</protein>
<dbReference type="Proteomes" id="UP000009885">
    <property type="component" value="Unassembled WGS sequence"/>
</dbReference>
<dbReference type="PANTHER" id="PTHR34474:SF2">
    <property type="entry name" value="SIGNAL TRANSDUCTION PROTEIN TRAP"/>
    <property type="match status" value="1"/>
</dbReference>
<keyword evidence="6" id="KW-1185">Reference proteome</keyword>
<dbReference type="EMBL" id="AMSQ01000016">
    <property type="protein sequence ID" value="EKU46570.1"/>
    <property type="molecule type" value="Genomic_DNA"/>
</dbReference>
<dbReference type="InterPro" id="IPR007138">
    <property type="entry name" value="ABM_dom"/>
</dbReference>
<accession>K9AYH6</accession>
<feature type="domain" description="ABM" evidence="4">
    <location>
        <begin position="66"/>
        <end position="157"/>
    </location>
</feature>
<dbReference type="InterPro" id="IPR011008">
    <property type="entry name" value="Dimeric_a/b-barrel"/>
</dbReference>
<evidence type="ECO:0000256" key="2">
    <source>
        <dbReference type="ARBA" id="ARBA00018486"/>
    </source>
</evidence>
<name>K9AYH6_9STAP</name>
<dbReference type="AlphaFoldDB" id="K9AYH6"/>
<dbReference type="Gene3D" id="3.30.70.100">
    <property type="match status" value="1"/>
</dbReference>
<organism evidence="5 6">
    <name type="scientific">Staphylococcus massiliensis S46</name>
    <dbReference type="NCBI Taxonomy" id="1229783"/>
    <lineage>
        <taxon>Bacteria</taxon>
        <taxon>Bacillati</taxon>
        <taxon>Bacillota</taxon>
        <taxon>Bacilli</taxon>
        <taxon>Bacillales</taxon>
        <taxon>Staphylococcaceae</taxon>
        <taxon>Staphylococcus</taxon>
    </lineage>
</organism>
<dbReference type="PANTHER" id="PTHR34474">
    <property type="entry name" value="SIGNAL TRANSDUCTION PROTEIN TRAP"/>
    <property type="match status" value="1"/>
</dbReference>
<sequence length="167" mass="19182">MNLYATFGTFGYLSSLKEKYSERNLLQYSTTDSSALIEITNEDTVFAAPMAYDIIEQKGDLTGEEFIAIIKIPTSEDHQYQLEKKLANTPFDLEKYEGFSSAFLLKPKHGATYKVYLGFTDRTDYEDFKKSSLFRDNLSKDALKQFFGGSTQHSSYVEQYLYPIDDK</sequence>
<dbReference type="eggNOG" id="COG2329">
    <property type="taxonomic scope" value="Bacteria"/>
</dbReference>
<dbReference type="PATRIC" id="fig|1229783.3.peg.1802"/>
<evidence type="ECO:0000313" key="5">
    <source>
        <dbReference type="EMBL" id="EKU46570.1"/>
    </source>
</evidence>
<evidence type="ECO:0000313" key="6">
    <source>
        <dbReference type="Proteomes" id="UP000009885"/>
    </source>
</evidence>